<organism evidence="1 2">
    <name type="scientific">Aquicella siphonis</name>
    <dbReference type="NCBI Taxonomy" id="254247"/>
    <lineage>
        <taxon>Bacteria</taxon>
        <taxon>Pseudomonadati</taxon>
        <taxon>Pseudomonadota</taxon>
        <taxon>Gammaproteobacteria</taxon>
        <taxon>Legionellales</taxon>
        <taxon>Coxiellaceae</taxon>
        <taxon>Aquicella</taxon>
    </lineage>
</organism>
<evidence type="ECO:0000313" key="1">
    <source>
        <dbReference type="EMBL" id="VVC76396.1"/>
    </source>
</evidence>
<dbReference type="Proteomes" id="UP000324194">
    <property type="component" value="Chromosome 1"/>
</dbReference>
<sequence>MPAIQEFCDIFCLDSQGLSRKEKLILEADLFVQVCRELIEIFRQYFQNYFILMNFSVEMENAMLEENFLQLLIKDILISGEYTVAGIAHYTNIHEDIVHEVLIGRNNCPSAAFLRRTIELHQSVRRDIYQQIRKKIADNYLSAA</sequence>
<dbReference type="AlphaFoldDB" id="A0A5E4PJC0"/>
<accession>A0A5E4PJC0</accession>
<keyword evidence="2" id="KW-1185">Reference proteome</keyword>
<protein>
    <submittedName>
        <fullName evidence="1">Uncharacterized protein</fullName>
    </submittedName>
</protein>
<dbReference type="EMBL" id="LR699119">
    <property type="protein sequence ID" value="VVC76396.1"/>
    <property type="molecule type" value="Genomic_DNA"/>
</dbReference>
<dbReference type="KEGG" id="asip:AQUSIP_17080"/>
<gene>
    <name evidence="1" type="ORF">AQUSIP_17080</name>
</gene>
<evidence type="ECO:0000313" key="2">
    <source>
        <dbReference type="Proteomes" id="UP000324194"/>
    </source>
</evidence>
<reference evidence="1 2" key="1">
    <citation type="submission" date="2019-08" db="EMBL/GenBank/DDBJ databases">
        <authorList>
            <person name="Guy L."/>
        </authorList>
    </citation>
    <scope>NUCLEOTIDE SEQUENCE [LARGE SCALE GENOMIC DNA]</scope>
    <source>
        <strain evidence="1 2">SGT-108</strain>
    </source>
</reference>
<name>A0A5E4PJC0_9COXI</name>
<proteinExistence type="predicted"/>